<dbReference type="AlphaFoldDB" id="A0A914D0W7"/>
<dbReference type="InterPro" id="IPR036397">
    <property type="entry name" value="RNaseH_sf"/>
</dbReference>
<evidence type="ECO:0000313" key="3">
    <source>
        <dbReference type="WBParaSite" id="ACRNAN_scaffold1667.g17299.t1"/>
    </source>
</evidence>
<sequence>MPATEKFTPSQKANAVLWYGICGDTNVVQNKFKAVYGYAGEKPEVPSANEIIGWYKNFRHMGFVDVQDAVIHEEATEEHVPIDEHHYSKIENVVSNVLNKLNTWFLDGPKIRTFHSNHMELITLDLEDMEERRKFAQDQLDHIHKWPPILKSMWFTGEAKFYIDGRVECNNLVYTANRKTDDSVNWPHNVVRQYQPSQELYITVWAAMNAGLIIGPYFFDGEISPESYKETLEKFVHELRRVTTSIEHPIFIHDDSKVHTNADVTNYIEQQFPRHWIGTGSTYAAWPHHSSDLSPINFFLWGYIKSRVYKTRFNFGDLEELKQRILLAFKKITLDLLEESVEEYKTRLERVHKTRGDLVDATIYGREVDFDHLNAWSMYAWPYV</sequence>
<dbReference type="WBParaSite" id="ACRNAN_scaffold1667.g17299.t1">
    <property type="protein sequence ID" value="ACRNAN_scaffold1667.g17299.t1"/>
    <property type="gene ID" value="ACRNAN_scaffold1667.g17299"/>
</dbReference>
<reference evidence="3" key="1">
    <citation type="submission" date="2022-11" db="UniProtKB">
        <authorList>
            <consortium name="WormBaseParasite"/>
        </authorList>
    </citation>
    <scope>IDENTIFICATION</scope>
</reference>
<dbReference type="PANTHER" id="PTHR47326:SF1">
    <property type="entry name" value="HTH PSQ-TYPE DOMAIN-CONTAINING PROTEIN"/>
    <property type="match status" value="1"/>
</dbReference>
<feature type="domain" description="Tc1-like transposase DDE" evidence="1">
    <location>
        <begin position="195"/>
        <end position="321"/>
    </location>
</feature>
<organism evidence="2 3">
    <name type="scientific">Acrobeloides nanus</name>
    <dbReference type="NCBI Taxonomy" id="290746"/>
    <lineage>
        <taxon>Eukaryota</taxon>
        <taxon>Metazoa</taxon>
        <taxon>Ecdysozoa</taxon>
        <taxon>Nematoda</taxon>
        <taxon>Chromadorea</taxon>
        <taxon>Rhabditida</taxon>
        <taxon>Tylenchina</taxon>
        <taxon>Cephalobomorpha</taxon>
        <taxon>Cephaloboidea</taxon>
        <taxon>Cephalobidae</taxon>
        <taxon>Acrobeloides</taxon>
    </lineage>
</organism>
<keyword evidence="2" id="KW-1185">Reference proteome</keyword>
<dbReference type="InterPro" id="IPR038717">
    <property type="entry name" value="Tc1-like_DDE_dom"/>
</dbReference>
<evidence type="ECO:0000259" key="1">
    <source>
        <dbReference type="Pfam" id="PF13358"/>
    </source>
</evidence>
<dbReference type="GO" id="GO:0003676">
    <property type="term" value="F:nucleic acid binding"/>
    <property type="evidence" value="ECO:0007669"/>
    <property type="project" value="InterPro"/>
</dbReference>
<proteinExistence type="predicted"/>
<name>A0A914D0W7_9BILA</name>
<dbReference type="PANTHER" id="PTHR47326">
    <property type="entry name" value="TRANSPOSABLE ELEMENT TC3 TRANSPOSASE-LIKE PROTEIN"/>
    <property type="match status" value="1"/>
</dbReference>
<protein>
    <submittedName>
        <fullName evidence="3">DUF4817 domain-containing protein</fullName>
    </submittedName>
</protein>
<dbReference type="Pfam" id="PF13358">
    <property type="entry name" value="DDE_3"/>
    <property type="match status" value="1"/>
</dbReference>
<evidence type="ECO:0000313" key="2">
    <source>
        <dbReference type="Proteomes" id="UP000887540"/>
    </source>
</evidence>
<dbReference type="Gene3D" id="3.30.420.10">
    <property type="entry name" value="Ribonuclease H-like superfamily/Ribonuclease H"/>
    <property type="match status" value="1"/>
</dbReference>
<dbReference type="Proteomes" id="UP000887540">
    <property type="component" value="Unplaced"/>
</dbReference>
<accession>A0A914D0W7</accession>